<dbReference type="Proteomes" id="UP000769766">
    <property type="component" value="Unassembled WGS sequence"/>
</dbReference>
<evidence type="ECO:0000256" key="4">
    <source>
        <dbReference type="ARBA" id="ARBA00023014"/>
    </source>
</evidence>
<evidence type="ECO:0000256" key="3">
    <source>
        <dbReference type="ARBA" id="ARBA00023004"/>
    </source>
</evidence>
<name>A0A932CRB6_UNCTE</name>
<keyword evidence="1" id="KW-0004">4Fe-4S</keyword>
<sequence length="90" mass="9653">MAHGRLYLLINSGHCIICGRCVEICPQGCLHLASIGRIEADGIPELAEARAWGEGAALILEDGLCLQCGLCQRRCPARAIGFGHDEESIH</sequence>
<dbReference type="AlphaFoldDB" id="A0A932CRB6"/>
<feature type="domain" description="4Fe-4S ferredoxin-type" evidence="5">
    <location>
        <begin position="55"/>
        <end position="85"/>
    </location>
</feature>
<dbReference type="PROSITE" id="PS51379">
    <property type="entry name" value="4FE4S_FER_2"/>
    <property type="match status" value="2"/>
</dbReference>
<feature type="domain" description="4Fe-4S ferredoxin-type" evidence="5">
    <location>
        <begin position="6"/>
        <end position="35"/>
    </location>
</feature>
<keyword evidence="3" id="KW-0408">Iron</keyword>
<dbReference type="PROSITE" id="PS00198">
    <property type="entry name" value="4FE4S_FER_1"/>
    <property type="match status" value="2"/>
</dbReference>
<evidence type="ECO:0000259" key="5">
    <source>
        <dbReference type="PROSITE" id="PS51379"/>
    </source>
</evidence>
<dbReference type="InterPro" id="IPR017896">
    <property type="entry name" value="4Fe4S_Fe-S-bd"/>
</dbReference>
<reference evidence="6" key="1">
    <citation type="submission" date="2020-07" db="EMBL/GenBank/DDBJ databases">
        <title>Huge and variable diversity of episymbiotic CPR bacteria and DPANN archaea in groundwater ecosystems.</title>
        <authorList>
            <person name="He C.Y."/>
            <person name="Keren R."/>
            <person name="Whittaker M."/>
            <person name="Farag I.F."/>
            <person name="Doudna J."/>
            <person name="Cate J.H.D."/>
            <person name="Banfield J.F."/>
        </authorList>
    </citation>
    <scope>NUCLEOTIDE SEQUENCE</scope>
    <source>
        <strain evidence="6">NC_groundwater_672_Ag_B-0.1um_62_36</strain>
    </source>
</reference>
<organism evidence="6 7">
    <name type="scientific">Tectimicrobiota bacterium</name>
    <dbReference type="NCBI Taxonomy" id="2528274"/>
    <lineage>
        <taxon>Bacteria</taxon>
        <taxon>Pseudomonadati</taxon>
        <taxon>Nitrospinota/Tectimicrobiota group</taxon>
        <taxon>Candidatus Tectimicrobiota</taxon>
    </lineage>
</organism>
<dbReference type="PANTHER" id="PTHR43687:SF1">
    <property type="entry name" value="FERREDOXIN III"/>
    <property type="match status" value="1"/>
</dbReference>
<keyword evidence="2" id="KW-0479">Metal-binding</keyword>
<dbReference type="EMBL" id="JACPRF010000434">
    <property type="protein sequence ID" value="MBI2878028.1"/>
    <property type="molecule type" value="Genomic_DNA"/>
</dbReference>
<gene>
    <name evidence="6" type="ORF">HYY20_14220</name>
</gene>
<proteinExistence type="predicted"/>
<dbReference type="SUPFAM" id="SSF54862">
    <property type="entry name" value="4Fe-4S ferredoxins"/>
    <property type="match status" value="1"/>
</dbReference>
<dbReference type="Pfam" id="PF12838">
    <property type="entry name" value="Fer4_7"/>
    <property type="match status" value="1"/>
</dbReference>
<dbReference type="GO" id="GO:0046872">
    <property type="term" value="F:metal ion binding"/>
    <property type="evidence" value="ECO:0007669"/>
    <property type="project" value="UniProtKB-KW"/>
</dbReference>
<evidence type="ECO:0000313" key="6">
    <source>
        <dbReference type="EMBL" id="MBI2878028.1"/>
    </source>
</evidence>
<comment type="caution">
    <text evidence="6">The sequence shown here is derived from an EMBL/GenBank/DDBJ whole genome shotgun (WGS) entry which is preliminary data.</text>
</comment>
<dbReference type="GO" id="GO:0051539">
    <property type="term" value="F:4 iron, 4 sulfur cluster binding"/>
    <property type="evidence" value="ECO:0007669"/>
    <property type="project" value="UniProtKB-KW"/>
</dbReference>
<evidence type="ECO:0000256" key="1">
    <source>
        <dbReference type="ARBA" id="ARBA00022485"/>
    </source>
</evidence>
<dbReference type="Gene3D" id="3.30.70.20">
    <property type="match status" value="1"/>
</dbReference>
<dbReference type="InterPro" id="IPR050572">
    <property type="entry name" value="Fe-S_Ferredoxin"/>
</dbReference>
<evidence type="ECO:0000256" key="2">
    <source>
        <dbReference type="ARBA" id="ARBA00022723"/>
    </source>
</evidence>
<keyword evidence="4" id="KW-0411">Iron-sulfur</keyword>
<evidence type="ECO:0000313" key="7">
    <source>
        <dbReference type="Proteomes" id="UP000769766"/>
    </source>
</evidence>
<accession>A0A932CRB6</accession>
<dbReference type="PANTHER" id="PTHR43687">
    <property type="entry name" value="ADENYLYLSULFATE REDUCTASE, BETA SUBUNIT"/>
    <property type="match status" value="1"/>
</dbReference>
<dbReference type="InterPro" id="IPR017900">
    <property type="entry name" value="4Fe4S_Fe_S_CS"/>
</dbReference>
<protein>
    <submittedName>
        <fullName evidence="6">4Fe-4S binding protein</fullName>
    </submittedName>
</protein>